<dbReference type="InterPro" id="IPR020630">
    <property type="entry name" value="THF_DH/CycHdrlase_cat_dom"/>
</dbReference>
<evidence type="ECO:0000256" key="9">
    <source>
        <dbReference type="ARBA" id="ARBA00023102"/>
    </source>
</evidence>
<dbReference type="CDD" id="cd01080">
    <property type="entry name" value="NAD_bind_m-THF_DH_Cyclohyd"/>
    <property type="match status" value="1"/>
</dbReference>
<keyword evidence="5 12" id="KW-0658">Purine biosynthesis</keyword>
<dbReference type="RefSeq" id="WP_039143944.1">
    <property type="nucleotide sequence ID" value="NZ_JOJZ01000010.1"/>
</dbReference>
<name>A0A0C1LZ43_9LACO</name>
<evidence type="ECO:0000256" key="7">
    <source>
        <dbReference type="ARBA" id="ARBA00022857"/>
    </source>
</evidence>
<dbReference type="GO" id="GO:0004488">
    <property type="term" value="F:methylenetetrahydrofolate dehydrogenase (NADP+) activity"/>
    <property type="evidence" value="ECO:0007669"/>
    <property type="project" value="UniProtKB-UniRule"/>
</dbReference>
<keyword evidence="6 12" id="KW-0378">Hydrolase</keyword>
<keyword evidence="4 12" id="KW-0028">Amino-acid biosynthesis</keyword>
<dbReference type="InterPro" id="IPR020631">
    <property type="entry name" value="THF_DH/CycHdrlase_NAD-bd_dom"/>
</dbReference>
<dbReference type="EC" id="3.5.4.9" evidence="12"/>
<dbReference type="PROSITE" id="PS00767">
    <property type="entry name" value="THF_DHG_CYH_2"/>
    <property type="match status" value="1"/>
</dbReference>
<dbReference type="Gene3D" id="3.40.50.720">
    <property type="entry name" value="NAD(P)-binding Rossmann-like Domain"/>
    <property type="match status" value="1"/>
</dbReference>
<dbReference type="PANTHER" id="PTHR48099">
    <property type="entry name" value="C-1-TETRAHYDROFOLATE SYNTHASE, CYTOPLASMIC-RELATED"/>
    <property type="match status" value="1"/>
</dbReference>
<evidence type="ECO:0000256" key="4">
    <source>
        <dbReference type="ARBA" id="ARBA00022605"/>
    </source>
</evidence>
<evidence type="ECO:0000256" key="10">
    <source>
        <dbReference type="ARBA" id="ARBA00023167"/>
    </source>
</evidence>
<comment type="function">
    <text evidence="12">Catalyzes the oxidation of 5,10-methylenetetrahydrofolate to 5,10-methenyltetrahydrofolate and then the hydrolysis of 5,10-methenyltetrahydrofolate to 10-formyltetrahydrofolate.</text>
</comment>
<gene>
    <name evidence="12" type="primary">folD</name>
    <name evidence="15" type="ORF">LfDm3_0550</name>
</gene>
<comment type="caution">
    <text evidence="15">The sequence shown here is derived from an EMBL/GenBank/DDBJ whole genome shotgun (WGS) entry which is preliminary data.</text>
</comment>
<evidence type="ECO:0000256" key="2">
    <source>
        <dbReference type="ARBA" id="ARBA00011738"/>
    </source>
</evidence>
<evidence type="ECO:0000256" key="11">
    <source>
        <dbReference type="ARBA" id="ARBA00023268"/>
    </source>
</evidence>
<evidence type="ECO:0000313" key="15">
    <source>
        <dbReference type="EMBL" id="KID42145.1"/>
    </source>
</evidence>
<reference evidence="15 16" key="1">
    <citation type="submission" date="2014-06" db="EMBL/GenBank/DDBJ databases">
        <title>Functional and comparative genomic analyses of the Drosophila gut microbiota identify candidate symbiosis factors.</title>
        <authorList>
            <person name="Newell P.D."/>
            <person name="Chaston J.M."/>
            <person name="Douglas A.E."/>
        </authorList>
    </citation>
    <scope>NUCLEOTIDE SEQUENCE [LARGE SCALE GENOMIC DNA]</scope>
    <source>
        <strain evidence="15 16">DmCS_002</strain>
    </source>
</reference>
<keyword evidence="9 12" id="KW-0368">Histidine biosynthesis</keyword>
<evidence type="ECO:0000256" key="3">
    <source>
        <dbReference type="ARBA" id="ARBA00022563"/>
    </source>
</evidence>
<dbReference type="Pfam" id="PF00763">
    <property type="entry name" value="THF_DHG_CYH"/>
    <property type="match status" value="1"/>
</dbReference>
<evidence type="ECO:0000256" key="8">
    <source>
        <dbReference type="ARBA" id="ARBA00023002"/>
    </source>
</evidence>
<keyword evidence="8 12" id="KW-0560">Oxidoreductase</keyword>
<dbReference type="Proteomes" id="UP000031397">
    <property type="component" value="Unassembled WGS sequence"/>
</dbReference>
<accession>A0A0C1LZ43</accession>
<comment type="caution">
    <text evidence="12">Lacks conserved residue(s) required for the propagation of feature annotation.</text>
</comment>
<dbReference type="GO" id="GO:0006164">
    <property type="term" value="P:purine nucleotide biosynthetic process"/>
    <property type="evidence" value="ECO:0007669"/>
    <property type="project" value="UniProtKB-KW"/>
</dbReference>
<keyword evidence="10 12" id="KW-0486">Methionine biosynthesis</keyword>
<sequence length="287" mass="31336">MVQLINGKKVANDLNLETKKRVIRLKKQDVTPGLAVVIVGDDPASQRYVRSKEKKAKELGIFSIKRALPESVTQSELVQIVKDLNHDDRINGILVQSPLPDHIDEEQIIATIDPKKDVDGFHPVNVGKLFLNLKGHYPVACTPKGIMTLLAKYKINLDGKNIVVVGRSSIVGKPMLALMLNADATVIDVHSHTDDISKYTKHADIVISAVGKYAILNDDDFKPGAVVIDVGQNMDENGKLAGDVAYKAKSDNIEFITPVPGGVGPMTIATLMQQTVDMCEWSKKIGK</sequence>
<comment type="similarity">
    <text evidence="12">Belongs to the tetrahydrofolate dehydrogenase/cyclohydrolase family.</text>
</comment>
<keyword evidence="16" id="KW-1185">Reference proteome</keyword>
<keyword evidence="7 12" id="KW-0521">NADP</keyword>
<evidence type="ECO:0000256" key="5">
    <source>
        <dbReference type="ARBA" id="ARBA00022755"/>
    </source>
</evidence>
<dbReference type="Gene3D" id="3.40.50.10860">
    <property type="entry name" value="Leucine Dehydrogenase, chain A, domain 1"/>
    <property type="match status" value="1"/>
</dbReference>
<dbReference type="GeneID" id="74913236"/>
<evidence type="ECO:0000256" key="12">
    <source>
        <dbReference type="HAMAP-Rule" id="MF_01576"/>
    </source>
</evidence>
<dbReference type="InterPro" id="IPR046346">
    <property type="entry name" value="Aminoacid_DH-like_N_sf"/>
</dbReference>
<protein>
    <recommendedName>
        <fullName evidence="12">Bifunctional protein FolD</fullName>
    </recommendedName>
    <domain>
        <recommendedName>
            <fullName evidence="12">Methylenetetrahydrofolate dehydrogenase</fullName>
            <ecNumber evidence="12">1.5.1.5</ecNumber>
        </recommendedName>
    </domain>
    <domain>
        <recommendedName>
            <fullName evidence="12">Methenyltetrahydrofolate cyclohydrolase</fullName>
            <ecNumber evidence="12">3.5.4.9</ecNumber>
        </recommendedName>
    </domain>
</protein>
<feature type="domain" description="Tetrahydrofolate dehydrogenase/cyclohydrolase catalytic" evidence="13">
    <location>
        <begin position="5"/>
        <end position="119"/>
    </location>
</feature>
<dbReference type="UniPathway" id="UPA00193"/>
<dbReference type="InterPro" id="IPR036291">
    <property type="entry name" value="NAD(P)-bd_dom_sf"/>
</dbReference>
<feature type="domain" description="Tetrahydrofolate dehydrogenase/cyclohydrolase NAD(P)-binding" evidence="14">
    <location>
        <begin position="140"/>
        <end position="280"/>
    </location>
</feature>
<dbReference type="SUPFAM" id="SSF53223">
    <property type="entry name" value="Aminoacid dehydrogenase-like, N-terminal domain"/>
    <property type="match status" value="1"/>
</dbReference>
<dbReference type="GO" id="GO:0000105">
    <property type="term" value="P:L-histidine biosynthetic process"/>
    <property type="evidence" value="ECO:0007669"/>
    <property type="project" value="UniProtKB-KW"/>
</dbReference>
<dbReference type="PANTHER" id="PTHR48099:SF5">
    <property type="entry name" value="C-1-TETRAHYDROFOLATE SYNTHASE, CYTOPLASMIC"/>
    <property type="match status" value="1"/>
</dbReference>
<dbReference type="GO" id="GO:0004477">
    <property type="term" value="F:methenyltetrahydrofolate cyclohydrolase activity"/>
    <property type="evidence" value="ECO:0007669"/>
    <property type="project" value="UniProtKB-UniRule"/>
</dbReference>
<dbReference type="FunFam" id="3.40.50.10860:FF:000005">
    <property type="entry name" value="C-1-tetrahydrofolate synthase, cytoplasmic, putative"/>
    <property type="match status" value="1"/>
</dbReference>
<dbReference type="AlphaFoldDB" id="A0A0C1LZ43"/>
<comment type="subunit">
    <text evidence="2 12">Homodimer.</text>
</comment>
<evidence type="ECO:0000256" key="6">
    <source>
        <dbReference type="ARBA" id="ARBA00022801"/>
    </source>
</evidence>
<dbReference type="HAMAP" id="MF_01576">
    <property type="entry name" value="THF_DHG_CYH"/>
    <property type="match status" value="1"/>
</dbReference>
<comment type="catalytic activity">
    <reaction evidence="12">
        <text>(6R)-5,10-methylene-5,6,7,8-tetrahydrofolate + NADP(+) = (6R)-5,10-methenyltetrahydrofolate + NADPH</text>
        <dbReference type="Rhea" id="RHEA:22812"/>
        <dbReference type="ChEBI" id="CHEBI:15636"/>
        <dbReference type="ChEBI" id="CHEBI:57455"/>
        <dbReference type="ChEBI" id="CHEBI:57783"/>
        <dbReference type="ChEBI" id="CHEBI:58349"/>
        <dbReference type="EC" id="1.5.1.5"/>
    </reaction>
</comment>
<comment type="catalytic activity">
    <reaction evidence="12">
        <text>(6R)-5,10-methenyltetrahydrofolate + H2O = (6R)-10-formyltetrahydrofolate + H(+)</text>
        <dbReference type="Rhea" id="RHEA:23700"/>
        <dbReference type="ChEBI" id="CHEBI:15377"/>
        <dbReference type="ChEBI" id="CHEBI:15378"/>
        <dbReference type="ChEBI" id="CHEBI:57455"/>
        <dbReference type="ChEBI" id="CHEBI:195366"/>
        <dbReference type="EC" id="3.5.4.9"/>
    </reaction>
</comment>
<dbReference type="GO" id="GO:0009086">
    <property type="term" value="P:methionine biosynthetic process"/>
    <property type="evidence" value="ECO:0007669"/>
    <property type="project" value="UniProtKB-KW"/>
</dbReference>
<dbReference type="GO" id="GO:0005829">
    <property type="term" value="C:cytosol"/>
    <property type="evidence" value="ECO:0007669"/>
    <property type="project" value="TreeGrafter"/>
</dbReference>
<dbReference type="Pfam" id="PF02882">
    <property type="entry name" value="THF_DHG_CYH_C"/>
    <property type="match status" value="1"/>
</dbReference>
<comment type="pathway">
    <text evidence="1 12">One-carbon metabolism; tetrahydrofolate interconversion.</text>
</comment>
<dbReference type="FunFam" id="3.40.50.720:FF:000094">
    <property type="entry name" value="Bifunctional protein FolD"/>
    <property type="match status" value="1"/>
</dbReference>
<dbReference type="InterPro" id="IPR000672">
    <property type="entry name" value="THF_DH/CycHdrlase"/>
</dbReference>
<evidence type="ECO:0000256" key="1">
    <source>
        <dbReference type="ARBA" id="ARBA00004777"/>
    </source>
</evidence>
<dbReference type="GO" id="GO:0035999">
    <property type="term" value="P:tetrahydrofolate interconversion"/>
    <property type="evidence" value="ECO:0007669"/>
    <property type="project" value="UniProtKB-UniRule"/>
</dbReference>
<evidence type="ECO:0000259" key="13">
    <source>
        <dbReference type="Pfam" id="PF00763"/>
    </source>
</evidence>
<dbReference type="EC" id="1.5.1.5" evidence="12"/>
<dbReference type="PRINTS" id="PR00085">
    <property type="entry name" value="THFDHDRGNASE"/>
</dbReference>
<proteinExistence type="inferred from homology"/>
<evidence type="ECO:0000313" key="16">
    <source>
        <dbReference type="Proteomes" id="UP000031397"/>
    </source>
</evidence>
<evidence type="ECO:0000259" key="14">
    <source>
        <dbReference type="Pfam" id="PF02882"/>
    </source>
</evidence>
<keyword evidence="3 12" id="KW-0554">One-carbon metabolism</keyword>
<dbReference type="InterPro" id="IPR020867">
    <property type="entry name" value="THF_DH/CycHdrlase_CS"/>
</dbReference>
<organism evidence="15 16">
    <name type="scientific">Fructilactobacillus fructivorans</name>
    <dbReference type="NCBI Taxonomy" id="1614"/>
    <lineage>
        <taxon>Bacteria</taxon>
        <taxon>Bacillati</taxon>
        <taxon>Bacillota</taxon>
        <taxon>Bacilli</taxon>
        <taxon>Lactobacillales</taxon>
        <taxon>Lactobacillaceae</taxon>
        <taxon>Fructilactobacillus</taxon>
    </lineage>
</organism>
<feature type="binding site" evidence="12">
    <location>
        <begin position="166"/>
        <end position="168"/>
    </location>
    <ligand>
        <name>NADP(+)</name>
        <dbReference type="ChEBI" id="CHEBI:58349"/>
    </ligand>
</feature>
<dbReference type="EMBL" id="JOJZ01000010">
    <property type="protein sequence ID" value="KID42145.1"/>
    <property type="molecule type" value="Genomic_DNA"/>
</dbReference>
<dbReference type="PATRIC" id="fig|1614.7.peg.538"/>
<dbReference type="OrthoDB" id="9803580at2"/>
<dbReference type="SUPFAM" id="SSF51735">
    <property type="entry name" value="NAD(P)-binding Rossmann-fold domains"/>
    <property type="match status" value="1"/>
</dbReference>
<keyword evidence="11 12" id="KW-0511">Multifunctional enzyme</keyword>